<feature type="signal peptide" evidence="5">
    <location>
        <begin position="1"/>
        <end position="21"/>
    </location>
</feature>
<keyword evidence="4" id="KW-1015">Disulfide bond</keyword>
<proteinExistence type="predicted"/>
<dbReference type="InterPro" id="IPR050430">
    <property type="entry name" value="Peptidase_S1"/>
</dbReference>
<dbReference type="AlphaFoldDB" id="A0A8B8HRN4"/>
<dbReference type="SMART" id="SM00020">
    <property type="entry name" value="Tryp_SPc"/>
    <property type="match status" value="1"/>
</dbReference>
<organism evidence="7 8">
    <name type="scientific">Vanessa tameamea</name>
    <name type="common">Kamehameha butterfly</name>
    <dbReference type="NCBI Taxonomy" id="334116"/>
    <lineage>
        <taxon>Eukaryota</taxon>
        <taxon>Metazoa</taxon>
        <taxon>Ecdysozoa</taxon>
        <taxon>Arthropoda</taxon>
        <taxon>Hexapoda</taxon>
        <taxon>Insecta</taxon>
        <taxon>Pterygota</taxon>
        <taxon>Neoptera</taxon>
        <taxon>Endopterygota</taxon>
        <taxon>Lepidoptera</taxon>
        <taxon>Glossata</taxon>
        <taxon>Ditrysia</taxon>
        <taxon>Papilionoidea</taxon>
        <taxon>Nymphalidae</taxon>
        <taxon>Nymphalinae</taxon>
        <taxon>Vanessa</taxon>
    </lineage>
</organism>
<dbReference type="InterPro" id="IPR001254">
    <property type="entry name" value="Trypsin_dom"/>
</dbReference>
<dbReference type="InterPro" id="IPR009003">
    <property type="entry name" value="Peptidase_S1_PA"/>
</dbReference>
<accession>A0A8B8HRN4</accession>
<evidence type="ECO:0000256" key="2">
    <source>
        <dbReference type="ARBA" id="ARBA00022801"/>
    </source>
</evidence>
<dbReference type="GeneID" id="113394177"/>
<dbReference type="PROSITE" id="PS00134">
    <property type="entry name" value="TRYPSIN_HIS"/>
    <property type="match status" value="1"/>
</dbReference>
<dbReference type="OMA" id="VFLHFQK"/>
<keyword evidence="5" id="KW-0732">Signal</keyword>
<keyword evidence="1" id="KW-0645">Protease</keyword>
<dbReference type="GO" id="GO:0006508">
    <property type="term" value="P:proteolysis"/>
    <property type="evidence" value="ECO:0007669"/>
    <property type="project" value="UniProtKB-KW"/>
</dbReference>
<dbReference type="RefSeq" id="XP_026487177.2">
    <property type="nucleotide sequence ID" value="XM_026631392.2"/>
</dbReference>
<evidence type="ECO:0000256" key="5">
    <source>
        <dbReference type="SAM" id="SignalP"/>
    </source>
</evidence>
<evidence type="ECO:0000313" key="8">
    <source>
        <dbReference type="RefSeq" id="XP_026487177.2"/>
    </source>
</evidence>
<evidence type="ECO:0000256" key="1">
    <source>
        <dbReference type="ARBA" id="ARBA00022670"/>
    </source>
</evidence>
<dbReference type="SUPFAM" id="SSF50494">
    <property type="entry name" value="Trypsin-like serine proteases"/>
    <property type="match status" value="1"/>
</dbReference>
<sequence>MLHSLMLRVCLFYCLLHHVCSGLLNSSVEGRIVKGYEVDIDLYPYSVFLHFQKDVPTACGSSLVMDRAVVTAAHCLNELKHRDGRITAFLGATIPIHAKVIRHVVDYRTHPHYRAEKGRYNLGIAFFNARVPLGRFVKKIPIAFKSPMPGDFLFTSGWGKQVPNKVPDYSDLRHLKVSKQILITDRECEQYTNFRLSSAYLCTVSVNGYHYHGDSGNGLVTKDRFLIGVVSYMINEVTIYTDVIFERRWIILKFFENC</sequence>
<dbReference type="Gene3D" id="2.40.10.10">
    <property type="entry name" value="Trypsin-like serine proteases"/>
    <property type="match status" value="1"/>
</dbReference>
<keyword evidence="3" id="KW-0720">Serine protease</keyword>
<protein>
    <submittedName>
        <fullName evidence="8">Trypsin epsilon-like</fullName>
    </submittedName>
</protein>
<dbReference type="PROSITE" id="PS50240">
    <property type="entry name" value="TRYPSIN_DOM"/>
    <property type="match status" value="1"/>
</dbReference>
<dbReference type="InterPro" id="IPR043504">
    <property type="entry name" value="Peptidase_S1_PA_chymotrypsin"/>
</dbReference>
<dbReference type="OrthoDB" id="6339452at2759"/>
<gene>
    <name evidence="8" type="primary">LOC113394177</name>
</gene>
<keyword evidence="7" id="KW-1185">Reference proteome</keyword>
<evidence type="ECO:0000256" key="4">
    <source>
        <dbReference type="ARBA" id="ARBA00023157"/>
    </source>
</evidence>
<dbReference type="Pfam" id="PF00089">
    <property type="entry name" value="Trypsin"/>
    <property type="match status" value="1"/>
</dbReference>
<dbReference type="PANTHER" id="PTHR24276:SF91">
    <property type="entry name" value="AT26814P-RELATED"/>
    <property type="match status" value="1"/>
</dbReference>
<evidence type="ECO:0000313" key="7">
    <source>
        <dbReference type="Proteomes" id="UP001652626"/>
    </source>
</evidence>
<feature type="domain" description="Peptidase S1" evidence="6">
    <location>
        <begin position="32"/>
        <end position="250"/>
    </location>
</feature>
<name>A0A8B8HRN4_VANTA</name>
<dbReference type="InterPro" id="IPR018114">
    <property type="entry name" value="TRYPSIN_HIS"/>
</dbReference>
<reference evidence="8" key="1">
    <citation type="submission" date="2025-08" db="UniProtKB">
        <authorList>
            <consortium name="RefSeq"/>
        </authorList>
    </citation>
    <scope>IDENTIFICATION</scope>
    <source>
        <tissue evidence="8">Whole body</tissue>
    </source>
</reference>
<keyword evidence="2" id="KW-0378">Hydrolase</keyword>
<dbReference type="PANTHER" id="PTHR24276">
    <property type="entry name" value="POLYSERASE-RELATED"/>
    <property type="match status" value="1"/>
</dbReference>
<dbReference type="Proteomes" id="UP001652626">
    <property type="component" value="Chromosome 4"/>
</dbReference>
<dbReference type="GO" id="GO:0004252">
    <property type="term" value="F:serine-type endopeptidase activity"/>
    <property type="evidence" value="ECO:0007669"/>
    <property type="project" value="InterPro"/>
</dbReference>
<feature type="chain" id="PRO_5046843789" evidence="5">
    <location>
        <begin position="22"/>
        <end position="258"/>
    </location>
</feature>
<evidence type="ECO:0000256" key="3">
    <source>
        <dbReference type="ARBA" id="ARBA00022825"/>
    </source>
</evidence>
<evidence type="ECO:0000259" key="6">
    <source>
        <dbReference type="PROSITE" id="PS50240"/>
    </source>
</evidence>